<gene>
    <name evidence="1" type="ORF">VIBNISOn1_190025</name>
</gene>
<organism evidence="1 2">
    <name type="scientific">Vibrio nigripulchritudo SOn1</name>
    <dbReference type="NCBI Taxonomy" id="1238450"/>
    <lineage>
        <taxon>Bacteria</taxon>
        <taxon>Pseudomonadati</taxon>
        <taxon>Pseudomonadota</taxon>
        <taxon>Gammaproteobacteria</taxon>
        <taxon>Vibrionales</taxon>
        <taxon>Vibrionaceae</taxon>
        <taxon>Vibrio</taxon>
    </lineage>
</organism>
<evidence type="ECO:0000313" key="1">
    <source>
        <dbReference type="EMBL" id="CCO46806.1"/>
    </source>
</evidence>
<proteinExistence type="predicted"/>
<dbReference type="AlphaFoldDB" id="A0AAV2VQ49"/>
<reference evidence="1 2" key="1">
    <citation type="journal article" date="2013" name="ISME J.">
        <title>Comparative genomics of pathogenic lineages of Vibrio nigripulchritudo identifies virulence-associated traits.</title>
        <authorList>
            <person name="Goudenege D."/>
            <person name="Labreuche Y."/>
            <person name="Krin E."/>
            <person name="Ansquer D."/>
            <person name="Mangenot S."/>
            <person name="Calteau A."/>
            <person name="Medigue C."/>
            <person name="Mazel D."/>
            <person name="Polz M.F."/>
            <person name="Le Roux F."/>
        </authorList>
    </citation>
    <scope>NUCLEOTIDE SEQUENCE [LARGE SCALE GENOMIC DNA]</scope>
    <source>
        <strain evidence="1 2">SOn1</strain>
    </source>
</reference>
<accession>A0AAV2VQ49</accession>
<comment type="caution">
    <text evidence="1">The sequence shown here is derived from an EMBL/GenBank/DDBJ whole genome shotgun (WGS) entry which is preliminary data.</text>
</comment>
<protein>
    <submittedName>
        <fullName evidence="1">Uncharacterized protein</fullName>
    </submittedName>
</protein>
<dbReference type="Proteomes" id="UP000018211">
    <property type="component" value="Unassembled WGS sequence"/>
</dbReference>
<dbReference type="RefSeq" id="WP_022611847.1">
    <property type="nucleotide sequence ID" value="NZ_LK391965.1"/>
</dbReference>
<evidence type="ECO:0000313" key="2">
    <source>
        <dbReference type="Proteomes" id="UP000018211"/>
    </source>
</evidence>
<sequence length="101" mass="11595">MYSAINGSELYQERLKKDMVLTLVTQYPAGQVVRACDILELDQLGSQPRRELLEQILVPVMEKLKARQIDYSSQKEREDQAHLNTDFAETAATTHKIDVLF</sequence>
<name>A0AAV2VQ49_9VIBR</name>
<dbReference type="EMBL" id="CAOF01000101">
    <property type="protein sequence ID" value="CCO46806.1"/>
    <property type="molecule type" value="Genomic_DNA"/>
</dbReference>